<dbReference type="PANTHER" id="PTHR43628:SF1">
    <property type="entry name" value="CHITIN SYNTHASE REGULATORY FACTOR 2-RELATED"/>
    <property type="match status" value="1"/>
</dbReference>
<dbReference type="EMBL" id="WDED01000079">
    <property type="protein sequence ID" value="KAB6138483.1"/>
    <property type="molecule type" value="Genomic_DNA"/>
</dbReference>
<dbReference type="Gene3D" id="1.25.40.10">
    <property type="entry name" value="Tetratricopeptide repeat domain"/>
    <property type="match status" value="3"/>
</dbReference>
<dbReference type="InterPro" id="IPR052945">
    <property type="entry name" value="Mitotic_Regulator"/>
</dbReference>
<dbReference type="SMART" id="SM00671">
    <property type="entry name" value="SEL1"/>
    <property type="match status" value="8"/>
</dbReference>
<reference evidence="1 2" key="1">
    <citation type="journal article" date="2019" name="Nat. Med.">
        <title>A library of human gut bacterial isolates paired with longitudinal multiomics data enables mechanistic microbiome research.</title>
        <authorList>
            <person name="Poyet M."/>
            <person name="Groussin M."/>
            <person name="Gibbons S.M."/>
            <person name="Avila-Pacheco J."/>
            <person name="Jiang X."/>
            <person name="Kearney S.M."/>
            <person name="Perrotta A.R."/>
            <person name="Berdy B."/>
            <person name="Zhao S."/>
            <person name="Lieberman T.D."/>
            <person name="Swanson P.K."/>
            <person name="Smith M."/>
            <person name="Roesemann S."/>
            <person name="Alexander J.E."/>
            <person name="Rich S.A."/>
            <person name="Livny J."/>
            <person name="Vlamakis H."/>
            <person name="Clish C."/>
            <person name="Bullock K."/>
            <person name="Deik A."/>
            <person name="Scott J."/>
            <person name="Pierce K.A."/>
            <person name="Xavier R.J."/>
            <person name="Alm E.J."/>
        </authorList>
    </citation>
    <scope>NUCLEOTIDE SEQUENCE [LARGE SCALE GENOMIC DNA]</scope>
    <source>
        <strain evidence="1 2">BIOML-A58</strain>
    </source>
</reference>
<dbReference type="InterPro" id="IPR011990">
    <property type="entry name" value="TPR-like_helical_dom_sf"/>
</dbReference>
<evidence type="ECO:0000313" key="2">
    <source>
        <dbReference type="Proteomes" id="UP000434604"/>
    </source>
</evidence>
<dbReference type="Pfam" id="PF08238">
    <property type="entry name" value="Sel1"/>
    <property type="match status" value="8"/>
</dbReference>
<dbReference type="SUPFAM" id="SSF81901">
    <property type="entry name" value="HCP-like"/>
    <property type="match status" value="3"/>
</dbReference>
<sequence>MIKYENKYTDKSFDIDKCQESAQSDYAPAQYQFGQCYEKGIGVERNLAKAFKLYWLASDKCRPAKERLNKDSYQGQLVKWLKKAVNGKQLAGADLAEVMCMLGCCYQLGWGVDCNMASAVEWWQKAADLGDAYANDRLGYCYSLGKGGLPKDAEQAFDHYLKAAQDGYSKDYFSVGLCYKEGDGVERDSEKAFGWFKKAAEHGNPMAWVELGNCYAAGNGTAQDYGKAVEWYRKVVDLGGNAFPDALRGLGNCSAAGHGVEQDWDKAVELYRQAAKADDPESQYLLARCYAEGHGVEQDMAEAVRLYKKAATNINENKRYFGHPRAMRCLGDCYANGIGVRKNAKQAAAWYAKAAEHEA</sequence>
<gene>
    <name evidence="1" type="ORF">GA398_25410</name>
</gene>
<dbReference type="RefSeq" id="WP_151935650.1">
    <property type="nucleotide sequence ID" value="NZ_WDED01000079.1"/>
</dbReference>
<evidence type="ECO:0000313" key="1">
    <source>
        <dbReference type="EMBL" id="KAB6138483.1"/>
    </source>
</evidence>
<dbReference type="AlphaFoldDB" id="A0A7J5PI21"/>
<accession>A0A7J5PI21</accession>
<name>A0A7J5PI21_9BACE</name>
<dbReference type="PANTHER" id="PTHR43628">
    <property type="entry name" value="ACTIVATOR OF C KINASE PROTEIN 1-RELATED"/>
    <property type="match status" value="1"/>
</dbReference>
<organism evidence="1 2">
    <name type="scientific">Bacteroides xylanisolvens</name>
    <dbReference type="NCBI Taxonomy" id="371601"/>
    <lineage>
        <taxon>Bacteria</taxon>
        <taxon>Pseudomonadati</taxon>
        <taxon>Bacteroidota</taxon>
        <taxon>Bacteroidia</taxon>
        <taxon>Bacteroidales</taxon>
        <taxon>Bacteroidaceae</taxon>
        <taxon>Bacteroides</taxon>
    </lineage>
</organism>
<dbReference type="Proteomes" id="UP000434604">
    <property type="component" value="Unassembled WGS sequence"/>
</dbReference>
<protein>
    <submittedName>
        <fullName evidence="1">SEL1-like repeat protein</fullName>
    </submittedName>
</protein>
<comment type="caution">
    <text evidence="1">The sequence shown here is derived from an EMBL/GenBank/DDBJ whole genome shotgun (WGS) entry which is preliminary data.</text>
</comment>
<proteinExistence type="predicted"/>
<dbReference type="InterPro" id="IPR006597">
    <property type="entry name" value="Sel1-like"/>
</dbReference>